<name>A0A813F260_POLGL</name>
<proteinExistence type="predicted"/>
<feature type="region of interest" description="Disordered" evidence="1">
    <location>
        <begin position="1"/>
        <end position="24"/>
    </location>
</feature>
<evidence type="ECO:0000256" key="1">
    <source>
        <dbReference type="SAM" id="MobiDB-lite"/>
    </source>
</evidence>
<comment type="caution">
    <text evidence="2">The sequence shown here is derived from an EMBL/GenBank/DDBJ whole genome shotgun (WGS) entry which is preliminary data.</text>
</comment>
<dbReference type="EMBL" id="CAJNNV010017801">
    <property type="protein sequence ID" value="CAE8605410.1"/>
    <property type="molecule type" value="Genomic_DNA"/>
</dbReference>
<evidence type="ECO:0000313" key="3">
    <source>
        <dbReference type="Proteomes" id="UP000654075"/>
    </source>
</evidence>
<sequence>MDNNNNNKKKQRNSNNSQQQQIESDYMHNLAASTWFRIDGQSAKAESPSCCVSASYIDPYIDPDPSEVLVVLVVGASNVPEVKLGRSARVELCNLSRAT</sequence>
<accession>A0A813F260</accession>
<dbReference type="Proteomes" id="UP000654075">
    <property type="component" value="Unassembled WGS sequence"/>
</dbReference>
<keyword evidence="3" id="KW-1185">Reference proteome</keyword>
<gene>
    <name evidence="2" type="ORF">PGLA1383_LOCUS23525</name>
</gene>
<dbReference type="AlphaFoldDB" id="A0A813F260"/>
<reference evidence="2" key="1">
    <citation type="submission" date="2021-02" db="EMBL/GenBank/DDBJ databases">
        <authorList>
            <person name="Dougan E. K."/>
            <person name="Rhodes N."/>
            <person name="Thang M."/>
            <person name="Chan C."/>
        </authorList>
    </citation>
    <scope>NUCLEOTIDE SEQUENCE</scope>
</reference>
<organism evidence="2 3">
    <name type="scientific">Polarella glacialis</name>
    <name type="common">Dinoflagellate</name>
    <dbReference type="NCBI Taxonomy" id="89957"/>
    <lineage>
        <taxon>Eukaryota</taxon>
        <taxon>Sar</taxon>
        <taxon>Alveolata</taxon>
        <taxon>Dinophyceae</taxon>
        <taxon>Suessiales</taxon>
        <taxon>Suessiaceae</taxon>
        <taxon>Polarella</taxon>
    </lineage>
</organism>
<evidence type="ECO:0000313" key="2">
    <source>
        <dbReference type="EMBL" id="CAE8605410.1"/>
    </source>
</evidence>
<protein>
    <submittedName>
        <fullName evidence="2">Uncharacterized protein</fullName>
    </submittedName>
</protein>